<evidence type="ECO:0000313" key="3">
    <source>
        <dbReference type="WBParaSite" id="MBELARI_LOCUS21603.1"/>
    </source>
</evidence>
<name>A0AAF3F4T1_9BILA</name>
<dbReference type="AlphaFoldDB" id="A0AAF3F4T1"/>
<keyword evidence="1" id="KW-0472">Membrane</keyword>
<accession>A0AAF3F4T1</accession>
<evidence type="ECO:0000313" key="2">
    <source>
        <dbReference type="Proteomes" id="UP000887575"/>
    </source>
</evidence>
<keyword evidence="1" id="KW-0812">Transmembrane</keyword>
<feature type="transmembrane region" description="Helical" evidence="1">
    <location>
        <begin position="38"/>
        <end position="58"/>
    </location>
</feature>
<feature type="transmembrane region" description="Helical" evidence="1">
    <location>
        <begin position="9"/>
        <end position="26"/>
    </location>
</feature>
<protein>
    <submittedName>
        <fullName evidence="3">Uncharacterized protein</fullName>
    </submittedName>
</protein>
<dbReference type="Proteomes" id="UP000887575">
    <property type="component" value="Unassembled WGS sequence"/>
</dbReference>
<dbReference type="WBParaSite" id="MBELARI_LOCUS21603.1">
    <property type="protein sequence ID" value="MBELARI_LOCUS21603.1"/>
    <property type="gene ID" value="MBELARI_LOCUS21603"/>
</dbReference>
<sequence>MLSTGHRCIIMWLHTLFILLVLVIYLDKDKDSKDPILLFGYLALSDVITVLGILANLVHKSLQRMSELAEARIHWINAVCVYKENFVYLLIVVLKWRNVHYNATCQFLTGKRKSIDISLILKPTGQFT</sequence>
<organism evidence="2 3">
    <name type="scientific">Mesorhabditis belari</name>
    <dbReference type="NCBI Taxonomy" id="2138241"/>
    <lineage>
        <taxon>Eukaryota</taxon>
        <taxon>Metazoa</taxon>
        <taxon>Ecdysozoa</taxon>
        <taxon>Nematoda</taxon>
        <taxon>Chromadorea</taxon>
        <taxon>Rhabditida</taxon>
        <taxon>Rhabditina</taxon>
        <taxon>Rhabditomorpha</taxon>
        <taxon>Rhabditoidea</taxon>
        <taxon>Rhabditidae</taxon>
        <taxon>Mesorhabditinae</taxon>
        <taxon>Mesorhabditis</taxon>
    </lineage>
</organism>
<evidence type="ECO:0000256" key="1">
    <source>
        <dbReference type="SAM" id="Phobius"/>
    </source>
</evidence>
<proteinExistence type="predicted"/>
<keyword evidence="1" id="KW-1133">Transmembrane helix</keyword>
<keyword evidence="2" id="KW-1185">Reference proteome</keyword>
<reference evidence="3" key="1">
    <citation type="submission" date="2024-02" db="UniProtKB">
        <authorList>
            <consortium name="WormBaseParasite"/>
        </authorList>
    </citation>
    <scope>IDENTIFICATION</scope>
</reference>